<feature type="domain" description="NAD-dependent epimerase/dehydratase" evidence="1">
    <location>
        <begin position="3"/>
        <end position="219"/>
    </location>
</feature>
<dbReference type="SUPFAM" id="SSF51735">
    <property type="entry name" value="NAD(P)-binding Rossmann-fold domains"/>
    <property type="match status" value="1"/>
</dbReference>
<dbReference type="RefSeq" id="WP_380050627.1">
    <property type="nucleotide sequence ID" value="NZ_JBHLTC010000028.1"/>
</dbReference>
<dbReference type="Pfam" id="PF01370">
    <property type="entry name" value="Epimerase"/>
    <property type="match status" value="1"/>
</dbReference>
<name>A0ABV6QQ06_9ACTN</name>
<reference evidence="2 3" key="1">
    <citation type="submission" date="2024-09" db="EMBL/GenBank/DDBJ databases">
        <authorList>
            <person name="Sun Q."/>
            <person name="Mori K."/>
        </authorList>
    </citation>
    <scope>NUCLEOTIDE SEQUENCE [LARGE SCALE GENOMIC DNA]</scope>
    <source>
        <strain evidence="2 3">CGMCC 1.15906</strain>
    </source>
</reference>
<organism evidence="2 3">
    <name type="scientific">Kribbella deserti</name>
    <dbReference type="NCBI Taxonomy" id="1926257"/>
    <lineage>
        <taxon>Bacteria</taxon>
        <taxon>Bacillati</taxon>
        <taxon>Actinomycetota</taxon>
        <taxon>Actinomycetes</taxon>
        <taxon>Propionibacteriales</taxon>
        <taxon>Kribbellaceae</taxon>
        <taxon>Kribbella</taxon>
    </lineage>
</organism>
<evidence type="ECO:0000313" key="2">
    <source>
        <dbReference type="EMBL" id="MFC0626708.1"/>
    </source>
</evidence>
<accession>A0ABV6QQ06</accession>
<dbReference type="InterPro" id="IPR001509">
    <property type="entry name" value="Epimerase_deHydtase"/>
</dbReference>
<evidence type="ECO:0000259" key="1">
    <source>
        <dbReference type="Pfam" id="PF01370"/>
    </source>
</evidence>
<comment type="caution">
    <text evidence="2">The sequence shown here is derived from an EMBL/GenBank/DDBJ whole genome shotgun (WGS) entry which is preliminary data.</text>
</comment>
<dbReference type="PANTHER" id="PTHR48079">
    <property type="entry name" value="PROTEIN YEEZ"/>
    <property type="match status" value="1"/>
</dbReference>
<protein>
    <submittedName>
        <fullName evidence="2">NAD-dependent epimerase/dehydratase family protein</fullName>
    </submittedName>
</protein>
<sequence>MRVVVIGGTGHIGTFLVPRLTAAGHEVVVVSRGARQPYRSIGGWEKVEIVELDRAAEEPSGTFGDRVAALRPEAVIDLICFTEDSSAMLAEALRGKVRHLLHCGTIWVHGPSTQVPTTEDSPRRPIGSYGIAKAAIEASLLSEARAGGLPATVIHPGHITGPGWAPINPAGHLDVDVFQRLADGDELVLPHLGMETVQHVHADDVAGLFMAALGNPAAAIGESFHAVAPHALTLRGYAEAVAGWFGQEARLEFLPWQEWTRTVDAKAAEITWSHLTHSPNCSMEKADRLLGFRPAYSALGAIADAVGALIESGQLNAKMTSR</sequence>
<dbReference type="InterPro" id="IPR036291">
    <property type="entry name" value="NAD(P)-bd_dom_sf"/>
</dbReference>
<dbReference type="EMBL" id="JBHLTC010000028">
    <property type="protein sequence ID" value="MFC0626708.1"/>
    <property type="molecule type" value="Genomic_DNA"/>
</dbReference>
<dbReference type="Gene3D" id="3.40.50.720">
    <property type="entry name" value="NAD(P)-binding Rossmann-like Domain"/>
    <property type="match status" value="1"/>
</dbReference>
<gene>
    <name evidence="2" type="ORF">ACFFGN_21690</name>
</gene>
<keyword evidence="3" id="KW-1185">Reference proteome</keyword>
<proteinExistence type="predicted"/>
<dbReference type="Proteomes" id="UP001589890">
    <property type="component" value="Unassembled WGS sequence"/>
</dbReference>
<dbReference type="InterPro" id="IPR051783">
    <property type="entry name" value="NAD(P)-dependent_oxidoreduct"/>
</dbReference>
<dbReference type="PANTHER" id="PTHR48079:SF6">
    <property type="entry name" value="NAD(P)-BINDING DOMAIN-CONTAINING PROTEIN-RELATED"/>
    <property type="match status" value="1"/>
</dbReference>
<evidence type="ECO:0000313" key="3">
    <source>
        <dbReference type="Proteomes" id="UP001589890"/>
    </source>
</evidence>